<comment type="pathway">
    <text evidence="5">Amino-acid biosynthesis; L-arginine biosynthesis; N(2)-acetyl-L-ornithine from L-glutamate: step 3/4.</text>
</comment>
<accession>A0A2N5J2F8</accession>
<dbReference type="PROSITE" id="PS01224">
    <property type="entry name" value="ARGC"/>
    <property type="match status" value="1"/>
</dbReference>
<feature type="domain" description="Semialdehyde dehydrogenase NAD-binding" evidence="7">
    <location>
        <begin position="5"/>
        <end position="137"/>
    </location>
</feature>
<evidence type="ECO:0000256" key="3">
    <source>
        <dbReference type="ARBA" id="ARBA00022857"/>
    </source>
</evidence>
<dbReference type="PANTHER" id="PTHR32338:SF10">
    <property type="entry name" value="N-ACETYL-GAMMA-GLUTAMYL-PHOSPHATE REDUCTASE, CHLOROPLASTIC-RELATED"/>
    <property type="match status" value="1"/>
</dbReference>
<evidence type="ECO:0000256" key="6">
    <source>
        <dbReference type="PROSITE-ProRule" id="PRU10010"/>
    </source>
</evidence>
<dbReference type="GO" id="GO:0070401">
    <property type="term" value="F:NADP+ binding"/>
    <property type="evidence" value="ECO:0007669"/>
    <property type="project" value="InterPro"/>
</dbReference>
<comment type="catalytic activity">
    <reaction evidence="5">
        <text>N-acetyl-L-glutamate 5-semialdehyde + phosphate + NADP(+) = N-acetyl-L-glutamyl 5-phosphate + NADPH + H(+)</text>
        <dbReference type="Rhea" id="RHEA:21588"/>
        <dbReference type="ChEBI" id="CHEBI:15378"/>
        <dbReference type="ChEBI" id="CHEBI:29123"/>
        <dbReference type="ChEBI" id="CHEBI:43474"/>
        <dbReference type="ChEBI" id="CHEBI:57783"/>
        <dbReference type="ChEBI" id="CHEBI:57936"/>
        <dbReference type="ChEBI" id="CHEBI:58349"/>
        <dbReference type="EC" id="1.2.1.38"/>
    </reaction>
</comment>
<name>A0A2N5J2F8_9BIFI</name>
<dbReference type="Gene3D" id="3.30.360.10">
    <property type="entry name" value="Dihydrodipicolinate Reductase, domain 2"/>
    <property type="match status" value="1"/>
</dbReference>
<comment type="subcellular location">
    <subcellularLocation>
        <location evidence="5">Cytoplasm</location>
    </subcellularLocation>
</comment>
<dbReference type="GO" id="GO:0006526">
    <property type="term" value="P:L-arginine biosynthetic process"/>
    <property type="evidence" value="ECO:0007669"/>
    <property type="project" value="UniProtKB-UniRule"/>
</dbReference>
<dbReference type="EMBL" id="NMYC01000001">
    <property type="protein sequence ID" value="PLS28394.1"/>
    <property type="molecule type" value="Genomic_DNA"/>
</dbReference>
<dbReference type="UniPathway" id="UPA00068">
    <property type="reaction ID" value="UER00108"/>
</dbReference>
<keyword evidence="3 5" id="KW-0521">NADP</keyword>
<comment type="caution">
    <text evidence="8">The sequence shown here is derived from an EMBL/GenBank/DDBJ whole genome shotgun (WGS) entry which is preliminary data.</text>
</comment>
<evidence type="ECO:0000256" key="4">
    <source>
        <dbReference type="ARBA" id="ARBA00023002"/>
    </source>
</evidence>
<dbReference type="CDD" id="cd24148">
    <property type="entry name" value="AGPR_1_actinobacAGPR_like"/>
    <property type="match status" value="1"/>
</dbReference>
<dbReference type="EC" id="1.2.1.38" evidence="5"/>
<dbReference type="InterPro" id="IPR036291">
    <property type="entry name" value="NAD(P)-bd_dom_sf"/>
</dbReference>
<evidence type="ECO:0000256" key="5">
    <source>
        <dbReference type="HAMAP-Rule" id="MF_00150"/>
    </source>
</evidence>
<keyword evidence="9" id="KW-1185">Reference proteome</keyword>
<dbReference type="Proteomes" id="UP000234935">
    <property type="component" value="Unassembled WGS sequence"/>
</dbReference>
<dbReference type="SMART" id="SM00859">
    <property type="entry name" value="Semialdhyde_dh"/>
    <property type="match status" value="1"/>
</dbReference>
<comment type="similarity">
    <text evidence="5">Belongs to the NAGSA dehydrogenase family. Type 1 subfamily.</text>
</comment>
<dbReference type="Pfam" id="PF01118">
    <property type="entry name" value="Semialdhyde_dh"/>
    <property type="match status" value="1"/>
</dbReference>
<dbReference type="Gene3D" id="3.40.50.720">
    <property type="entry name" value="NAD(P)-binding Rossmann-like Domain"/>
    <property type="match status" value="1"/>
</dbReference>
<dbReference type="InterPro" id="IPR000706">
    <property type="entry name" value="AGPR_type-1"/>
</dbReference>
<keyword evidence="4 5" id="KW-0560">Oxidoreductase</keyword>
<dbReference type="InterPro" id="IPR050085">
    <property type="entry name" value="AGPR"/>
</dbReference>
<keyword evidence="1 5" id="KW-0055">Arginine biosynthesis</keyword>
<evidence type="ECO:0000313" key="9">
    <source>
        <dbReference type="Proteomes" id="UP000234935"/>
    </source>
</evidence>
<dbReference type="CDD" id="cd23934">
    <property type="entry name" value="AGPR_1_C"/>
    <property type="match status" value="1"/>
</dbReference>
<comment type="function">
    <text evidence="5">Catalyzes the NADPH-dependent reduction of N-acetyl-5-glutamyl phosphate to yield N-acetyl-L-glutamate 5-semialdehyde.</text>
</comment>
<dbReference type="GO" id="GO:0003942">
    <property type="term" value="F:N-acetyl-gamma-glutamyl-phosphate reductase activity"/>
    <property type="evidence" value="ECO:0007669"/>
    <property type="project" value="UniProtKB-UniRule"/>
</dbReference>
<dbReference type="SUPFAM" id="SSF51735">
    <property type="entry name" value="NAD(P)-binding Rossmann-fold domains"/>
    <property type="match status" value="1"/>
</dbReference>
<dbReference type="AlphaFoldDB" id="A0A2N5J2F8"/>
<evidence type="ECO:0000313" key="8">
    <source>
        <dbReference type="EMBL" id="PLS28394.1"/>
    </source>
</evidence>
<sequence length="406" mass="42802">MTKYTVAVAGATGYAGGEALRILATHPNFEVTTVAGHSSVGEKLGAYQPHIPQLADLTIVDTTAEALNGHDVIILALPHGASGALAAQLDESATVVDLGADHRLEMQQAWDDYYGGAFYEHWTYGMPELILGKDANGRYLRQRDVISGVAADDVLPVSEMHDAGGAQDVLPVSEMRQAEDVQDALPVRRGTRRIAGPGCNVTATTLAMQPAIAENLIVPHTIVADLAVGYSGAGKSLKRTNLLASEALNSATPYSVGGTHRHIPEILQNFAHAAGLGAEAANEFMLAFTPMLVPMSRGILASVSAKLTDKALDMDDDDIRAVWTKAYEGQPFVFVLPEGVMPATQNVLGSNAAHVQVAVDRRSRTLHAFAAIDNLNRGTAGQAVESLNLAFGLNEETGLSKIGVAP</sequence>
<dbReference type="InterPro" id="IPR023013">
    <property type="entry name" value="AGPR_AS"/>
</dbReference>
<dbReference type="PANTHER" id="PTHR32338">
    <property type="entry name" value="N-ACETYL-GAMMA-GLUTAMYL-PHOSPHATE REDUCTASE, CHLOROPLASTIC-RELATED-RELATED"/>
    <property type="match status" value="1"/>
</dbReference>
<dbReference type="GO" id="GO:0005737">
    <property type="term" value="C:cytoplasm"/>
    <property type="evidence" value="ECO:0007669"/>
    <property type="project" value="UniProtKB-SubCell"/>
</dbReference>
<dbReference type="InterPro" id="IPR000534">
    <property type="entry name" value="Semialdehyde_DH_NAD-bd"/>
</dbReference>
<keyword evidence="2 5" id="KW-0028">Amino-acid biosynthesis</keyword>
<dbReference type="InterPro" id="IPR058924">
    <property type="entry name" value="AGPR_dimerisation_dom"/>
</dbReference>
<dbReference type="OrthoDB" id="9801289at2"/>
<dbReference type="Pfam" id="PF22698">
    <property type="entry name" value="Semialdhyde_dhC_1"/>
    <property type="match status" value="1"/>
</dbReference>
<evidence type="ECO:0000259" key="7">
    <source>
        <dbReference type="SMART" id="SM00859"/>
    </source>
</evidence>
<organism evidence="8 9">
    <name type="scientific">Bifidobacterium anseris</name>
    <dbReference type="NCBI Taxonomy" id="2020963"/>
    <lineage>
        <taxon>Bacteria</taxon>
        <taxon>Bacillati</taxon>
        <taxon>Actinomycetota</taxon>
        <taxon>Actinomycetes</taxon>
        <taxon>Bifidobacteriales</taxon>
        <taxon>Bifidobacteriaceae</taxon>
        <taxon>Bifidobacterium</taxon>
    </lineage>
</organism>
<dbReference type="HAMAP" id="MF_00150">
    <property type="entry name" value="ArgC_type1"/>
    <property type="match status" value="1"/>
</dbReference>
<dbReference type="SUPFAM" id="SSF55347">
    <property type="entry name" value="Glyceraldehyde-3-phosphate dehydrogenase-like, C-terminal domain"/>
    <property type="match status" value="1"/>
</dbReference>
<evidence type="ECO:0000256" key="1">
    <source>
        <dbReference type="ARBA" id="ARBA00022571"/>
    </source>
</evidence>
<protein>
    <recommendedName>
        <fullName evidence="5">N-acetyl-gamma-glutamyl-phosphate reductase</fullName>
        <shortName evidence="5">AGPR</shortName>
        <ecNumber evidence="5">1.2.1.38</ecNumber>
    </recommendedName>
    <alternativeName>
        <fullName evidence="5">N-acetyl-glutamate semialdehyde dehydrogenase</fullName>
        <shortName evidence="5">NAGSA dehydrogenase</shortName>
    </alternativeName>
</protein>
<evidence type="ECO:0000256" key="2">
    <source>
        <dbReference type="ARBA" id="ARBA00022605"/>
    </source>
</evidence>
<dbReference type="RefSeq" id="WP_026644378.1">
    <property type="nucleotide sequence ID" value="NZ_NMYC01000001.1"/>
</dbReference>
<proteinExistence type="inferred from homology"/>
<reference evidence="8 9" key="1">
    <citation type="submission" date="2017-07" db="EMBL/GenBank/DDBJ databases">
        <title>Bifidobacterium novel species.</title>
        <authorList>
            <person name="Lugli G.A."/>
            <person name="Milani C."/>
            <person name="Duranti S."/>
            <person name="Mangifesta M."/>
        </authorList>
    </citation>
    <scope>NUCLEOTIDE SEQUENCE [LARGE SCALE GENOMIC DNA]</scope>
    <source>
        <strain evidence="9">Goo31D</strain>
    </source>
</reference>
<feature type="active site" evidence="5 6">
    <location>
        <position position="199"/>
    </location>
</feature>
<keyword evidence="5" id="KW-0963">Cytoplasm</keyword>
<gene>
    <name evidence="5" type="primary">argC</name>
    <name evidence="8" type="ORF">CGZ88_0556</name>
</gene>
<dbReference type="GO" id="GO:0051287">
    <property type="term" value="F:NAD binding"/>
    <property type="evidence" value="ECO:0007669"/>
    <property type="project" value="InterPro"/>
</dbReference>